<organism evidence="2 3">
    <name type="scientific">Candidatus Corynebacterium avicola</name>
    <dbReference type="NCBI Taxonomy" id="2838527"/>
    <lineage>
        <taxon>Bacteria</taxon>
        <taxon>Bacillati</taxon>
        <taxon>Actinomycetota</taxon>
        <taxon>Actinomycetes</taxon>
        <taxon>Mycobacteriales</taxon>
        <taxon>Corynebacteriaceae</taxon>
        <taxon>Corynebacterium</taxon>
    </lineage>
</organism>
<name>A0A9D1RQB8_9CORY</name>
<feature type="chain" id="PRO_5038381748" description="Secreted protein" evidence="1">
    <location>
        <begin position="29"/>
        <end position="96"/>
    </location>
</feature>
<dbReference type="Proteomes" id="UP000824190">
    <property type="component" value="Unassembled WGS sequence"/>
</dbReference>
<sequence>MATMNRTHRSRVMALATAATLTAGTAVATTGAASAQDLPSTGSLTTVTENETVSSLISLSTDTDAVGSLASVFGMLASGSLAAGSWQSVPGSANNG</sequence>
<evidence type="ECO:0008006" key="4">
    <source>
        <dbReference type="Google" id="ProtNLM"/>
    </source>
</evidence>
<reference evidence="2" key="2">
    <citation type="submission" date="2021-04" db="EMBL/GenBank/DDBJ databases">
        <authorList>
            <person name="Gilroy R."/>
        </authorList>
    </citation>
    <scope>NUCLEOTIDE SEQUENCE</scope>
    <source>
        <strain evidence="2">CHK32-1732</strain>
    </source>
</reference>
<evidence type="ECO:0000313" key="2">
    <source>
        <dbReference type="EMBL" id="HIW91809.1"/>
    </source>
</evidence>
<keyword evidence="1" id="KW-0732">Signal</keyword>
<proteinExistence type="predicted"/>
<gene>
    <name evidence="2" type="ORF">H9870_09145</name>
</gene>
<evidence type="ECO:0000256" key="1">
    <source>
        <dbReference type="SAM" id="SignalP"/>
    </source>
</evidence>
<protein>
    <recommendedName>
        <fullName evidence="4">Secreted protein</fullName>
    </recommendedName>
</protein>
<reference evidence="2" key="1">
    <citation type="journal article" date="2021" name="PeerJ">
        <title>Extensive microbial diversity within the chicken gut microbiome revealed by metagenomics and culture.</title>
        <authorList>
            <person name="Gilroy R."/>
            <person name="Ravi A."/>
            <person name="Getino M."/>
            <person name="Pursley I."/>
            <person name="Horton D.L."/>
            <person name="Alikhan N.F."/>
            <person name="Baker D."/>
            <person name="Gharbi K."/>
            <person name="Hall N."/>
            <person name="Watson M."/>
            <person name="Adriaenssens E.M."/>
            <person name="Foster-Nyarko E."/>
            <person name="Jarju S."/>
            <person name="Secka A."/>
            <person name="Antonio M."/>
            <person name="Oren A."/>
            <person name="Chaudhuri R.R."/>
            <person name="La Ragione R."/>
            <person name="Hildebrand F."/>
            <person name="Pallen M.J."/>
        </authorList>
    </citation>
    <scope>NUCLEOTIDE SEQUENCE</scope>
    <source>
        <strain evidence="2">CHK32-1732</strain>
    </source>
</reference>
<evidence type="ECO:0000313" key="3">
    <source>
        <dbReference type="Proteomes" id="UP000824190"/>
    </source>
</evidence>
<comment type="caution">
    <text evidence="2">The sequence shown here is derived from an EMBL/GenBank/DDBJ whole genome shotgun (WGS) entry which is preliminary data.</text>
</comment>
<accession>A0A9D1RQB8</accession>
<feature type="signal peptide" evidence="1">
    <location>
        <begin position="1"/>
        <end position="28"/>
    </location>
</feature>
<dbReference type="EMBL" id="DXGC01000077">
    <property type="protein sequence ID" value="HIW91809.1"/>
    <property type="molecule type" value="Genomic_DNA"/>
</dbReference>
<dbReference type="AlphaFoldDB" id="A0A9D1RQB8"/>